<organism evidence="2 3">
    <name type="scientific">Coraliomargarita sinensis</name>
    <dbReference type="NCBI Taxonomy" id="2174842"/>
    <lineage>
        <taxon>Bacteria</taxon>
        <taxon>Pseudomonadati</taxon>
        <taxon>Verrucomicrobiota</taxon>
        <taxon>Opitutia</taxon>
        <taxon>Puniceicoccales</taxon>
        <taxon>Coraliomargaritaceae</taxon>
        <taxon>Coraliomargarita</taxon>
    </lineage>
</organism>
<evidence type="ECO:0000313" key="3">
    <source>
        <dbReference type="Proteomes" id="UP000247099"/>
    </source>
</evidence>
<protein>
    <recommendedName>
        <fullName evidence="4">C4-dicarboxylate ABC transporter substrate-binding protein</fullName>
    </recommendedName>
</protein>
<proteinExistence type="predicted"/>
<evidence type="ECO:0000256" key="1">
    <source>
        <dbReference type="ARBA" id="ARBA00022729"/>
    </source>
</evidence>
<keyword evidence="3" id="KW-1185">Reference proteome</keyword>
<dbReference type="PROSITE" id="PS51257">
    <property type="entry name" value="PROKAR_LIPOPROTEIN"/>
    <property type="match status" value="1"/>
</dbReference>
<dbReference type="Proteomes" id="UP000247099">
    <property type="component" value="Unassembled WGS sequence"/>
</dbReference>
<dbReference type="OrthoDB" id="9776801at2"/>
<dbReference type="InterPro" id="IPR038404">
    <property type="entry name" value="TRAP_DctP_sf"/>
</dbReference>
<sequence>MKYSYLTLGFLVGLVAACILFPLFKPSGEAAGSGVMRMKIAHTLPVSHPVHAGIEHFAERVAAYSSGQIQLDIFPNGS</sequence>
<reference evidence="2 3" key="1">
    <citation type="submission" date="2018-05" db="EMBL/GenBank/DDBJ databases">
        <title>Coraliomargarita sinensis sp. nov., isolated from a marine solar saltern.</title>
        <authorList>
            <person name="Zhou L.Y."/>
        </authorList>
    </citation>
    <scope>NUCLEOTIDE SEQUENCE [LARGE SCALE GENOMIC DNA]</scope>
    <source>
        <strain evidence="2 3">WN38</strain>
    </source>
</reference>
<comment type="caution">
    <text evidence="2">The sequence shown here is derived from an EMBL/GenBank/DDBJ whole genome shotgun (WGS) entry which is preliminary data.</text>
</comment>
<dbReference type="RefSeq" id="WP_110130852.1">
    <property type="nucleotide sequence ID" value="NZ_QHJQ01000004.1"/>
</dbReference>
<gene>
    <name evidence="2" type="ORF">DDZ13_07665</name>
</gene>
<keyword evidence="1" id="KW-0732">Signal</keyword>
<evidence type="ECO:0000313" key="2">
    <source>
        <dbReference type="EMBL" id="PXA04400.1"/>
    </source>
</evidence>
<dbReference type="Pfam" id="PF03480">
    <property type="entry name" value="DctP"/>
    <property type="match status" value="1"/>
</dbReference>
<name>A0A317ZG54_9BACT</name>
<dbReference type="InParanoid" id="A0A317ZG54"/>
<dbReference type="GO" id="GO:0055085">
    <property type="term" value="P:transmembrane transport"/>
    <property type="evidence" value="ECO:0007669"/>
    <property type="project" value="InterPro"/>
</dbReference>
<accession>A0A317ZG54</accession>
<dbReference type="InterPro" id="IPR018389">
    <property type="entry name" value="DctP_fam"/>
</dbReference>
<dbReference type="AlphaFoldDB" id="A0A317ZG54"/>
<dbReference type="EMBL" id="QHJQ01000004">
    <property type="protein sequence ID" value="PXA04400.1"/>
    <property type="molecule type" value="Genomic_DNA"/>
</dbReference>
<evidence type="ECO:0008006" key="4">
    <source>
        <dbReference type="Google" id="ProtNLM"/>
    </source>
</evidence>
<dbReference type="Gene3D" id="3.40.190.170">
    <property type="entry name" value="Bacterial extracellular solute-binding protein, family 7"/>
    <property type="match status" value="1"/>
</dbReference>